<evidence type="ECO:0000313" key="5">
    <source>
        <dbReference type="Proteomes" id="UP000503441"/>
    </source>
</evidence>
<dbReference type="InterPro" id="IPR027788">
    <property type="entry name" value="Alpha/beta-hydrolase_N_dom"/>
</dbReference>
<reference evidence="4 5" key="1">
    <citation type="submission" date="2020-03" db="EMBL/GenBank/DDBJ databases">
        <title>Leucobacter sp. nov., isolated from beetles.</title>
        <authorList>
            <person name="Hyun D.-W."/>
            <person name="Bae J.-W."/>
        </authorList>
    </citation>
    <scope>NUCLEOTIDE SEQUENCE [LARGE SCALE GENOMIC DNA]</scope>
    <source>
        <strain evidence="4 5">HDW9A</strain>
    </source>
</reference>
<keyword evidence="1" id="KW-1133">Transmembrane helix</keyword>
<dbReference type="RefSeq" id="WP_166328140.1">
    <property type="nucleotide sequence ID" value="NZ_CP049933.1"/>
</dbReference>
<feature type="domain" description="Alpha/beta-hydrolase catalytic" evidence="2">
    <location>
        <begin position="275"/>
        <end position="564"/>
    </location>
</feature>
<evidence type="ECO:0000259" key="3">
    <source>
        <dbReference type="Pfam" id="PF15420"/>
    </source>
</evidence>
<keyword evidence="1" id="KW-0812">Transmembrane</keyword>
<feature type="domain" description="Alpha/beta-hydrolase N-terminal" evidence="3">
    <location>
        <begin position="38"/>
        <end position="247"/>
    </location>
</feature>
<feature type="transmembrane region" description="Helical" evidence="1">
    <location>
        <begin position="86"/>
        <end position="106"/>
    </location>
</feature>
<dbReference type="InterPro" id="IPR027787">
    <property type="entry name" value="Alpha/beta-hydrolase_catalytic"/>
</dbReference>
<organism evidence="4 5">
    <name type="scientific">Leucobacter coleopterorum</name>
    <dbReference type="NCBI Taxonomy" id="2714933"/>
    <lineage>
        <taxon>Bacteria</taxon>
        <taxon>Bacillati</taxon>
        <taxon>Actinomycetota</taxon>
        <taxon>Actinomycetes</taxon>
        <taxon>Micrococcales</taxon>
        <taxon>Microbacteriaceae</taxon>
        <taxon>Leucobacter</taxon>
    </lineage>
</organism>
<feature type="transmembrane region" description="Helical" evidence="1">
    <location>
        <begin position="49"/>
        <end position="74"/>
    </location>
</feature>
<dbReference type="Proteomes" id="UP000503441">
    <property type="component" value="Chromosome"/>
</dbReference>
<feature type="transmembrane region" description="Helical" evidence="1">
    <location>
        <begin position="21"/>
        <end position="43"/>
    </location>
</feature>
<evidence type="ECO:0000256" key="1">
    <source>
        <dbReference type="SAM" id="Phobius"/>
    </source>
</evidence>
<gene>
    <name evidence="4" type="ORF">G7066_00160</name>
</gene>
<dbReference type="Pfam" id="PF15420">
    <property type="entry name" value="Abhydrolase_9_N"/>
    <property type="match status" value="1"/>
</dbReference>
<name>A0ABX6JXL4_9MICO</name>
<sequence>MHFTKRPNTQRPHPAILRPDRAPFLPTLGAVVCAWLALTPSLLPRAALLQGALCAVAALLGYAVGALSGWVLRGFGAHLSGAARRYAWFALLVAAGAGTVVMLVLTHGWQQALRSQVGLEASTDNAFTFGVVALLVACALYAVTLVIARSIRWLGRWLRGKIERAIPVRIAALVTALALMAGGLWVGRELVVGRVAAALDRTYLAVNDEFSTDLPSPTLAEVSGGPGSSETWESLGRQGRIFIANTPTQKAIAQFAAEGSGEALEGTGSNASQPVRVYIGSGPNADDDLEAQAQRAVAELKRTGGFERAVLNVATGTGRGWVNENQARGLEYLWAGDTATVSIQYSYLPSWMSYLVDEYRAREAGRILFDAVYAAWSKLPETERPKLVVSGESLGSFGSEGAFSGAQDLAARTDGALWVGPTANNVLWQQFTRDREAGSPVYLPVVGDGVTVRFSSNGEDWSGAGTWRAPRVGYLQHANDPVTWLDFGIMFQRPEWLAEDAERGPGVLNQMVWIPVITTLQLAVDQLASGIPAGQGHEFGQAPARAWAAILPPAHWEARDTNRLVAELATLQQQDLGSSSSE</sequence>
<evidence type="ECO:0000313" key="4">
    <source>
        <dbReference type="EMBL" id="QIM17520.1"/>
    </source>
</evidence>
<feature type="transmembrane region" description="Helical" evidence="1">
    <location>
        <begin position="168"/>
        <end position="187"/>
    </location>
</feature>
<feature type="transmembrane region" description="Helical" evidence="1">
    <location>
        <begin position="126"/>
        <end position="148"/>
    </location>
</feature>
<keyword evidence="5" id="KW-1185">Reference proteome</keyword>
<proteinExistence type="predicted"/>
<keyword evidence="1" id="KW-0472">Membrane</keyword>
<dbReference type="Pfam" id="PF10081">
    <property type="entry name" value="Abhydrolase_9"/>
    <property type="match status" value="1"/>
</dbReference>
<evidence type="ECO:0000259" key="2">
    <source>
        <dbReference type="Pfam" id="PF10081"/>
    </source>
</evidence>
<dbReference type="EMBL" id="CP049933">
    <property type="protein sequence ID" value="QIM17520.1"/>
    <property type="molecule type" value="Genomic_DNA"/>
</dbReference>
<accession>A0ABX6JXL4</accession>
<evidence type="ECO:0008006" key="6">
    <source>
        <dbReference type="Google" id="ProtNLM"/>
    </source>
</evidence>
<protein>
    <recommendedName>
        <fullName evidence="6">Alpha/beta-hydrolase family protein</fullName>
    </recommendedName>
</protein>